<dbReference type="InterPro" id="IPR007835">
    <property type="entry name" value="MOFRL"/>
</dbReference>
<sequence>MSVGTDGQDGPTSAAGAVLTSSDLRYIIHGDGSTKWKKSVIDGFLSNNNSYNFWKTFRNGKSHIICGPTGTNVMDIQVLLFNRE</sequence>
<dbReference type="OrthoDB" id="44918at2759"/>
<evidence type="ECO:0000259" key="1">
    <source>
        <dbReference type="Pfam" id="PF05161"/>
    </source>
</evidence>
<protein>
    <submittedName>
        <fullName evidence="4">MOFRL domain-containing protein</fullName>
    </submittedName>
</protein>
<dbReference type="GO" id="GO:0005737">
    <property type="term" value="C:cytoplasm"/>
    <property type="evidence" value="ECO:0007669"/>
    <property type="project" value="TreeGrafter"/>
</dbReference>
<dbReference type="InterPro" id="IPR039760">
    <property type="entry name" value="MOFRL_protein"/>
</dbReference>
<dbReference type="EMBL" id="UYRT01096598">
    <property type="protein sequence ID" value="VDN40868.1"/>
    <property type="molecule type" value="Genomic_DNA"/>
</dbReference>
<dbReference type="GO" id="GO:0008887">
    <property type="term" value="F:glycerate kinase activity"/>
    <property type="evidence" value="ECO:0007669"/>
    <property type="project" value="InterPro"/>
</dbReference>
<dbReference type="PANTHER" id="PTHR12227:SF0">
    <property type="entry name" value="GLYCERATE KINASE"/>
    <property type="match status" value="1"/>
</dbReference>
<dbReference type="Proteomes" id="UP000271098">
    <property type="component" value="Unassembled WGS sequence"/>
</dbReference>
<evidence type="ECO:0000313" key="3">
    <source>
        <dbReference type="Proteomes" id="UP000271098"/>
    </source>
</evidence>
<gene>
    <name evidence="2" type="ORF">GPUH_LOCUS23021</name>
</gene>
<organism evidence="4">
    <name type="scientific">Gongylonema pulchrum</name>
    <dbReference type="NCBI Taxonomy" id="637853"/>
    <lineage>
        <taxon>Eukaryota</taxon>
        <taxon>Metazoa</taxon>
        <taxon>Ecdysozoa</taxon>
        <taxon>Nematoda</taxon>
        <taxon>Chromadorea</taxon>
        <taxon>Rhabditida</taxon>
        <taxon>Spirurina</taxon>
        <taxon>Spiruromorpha</taxon>
        <taxon>Spiruroidea</taxon>
        <taxon>Gongylonematidae</taxon>
        <taxon>Gongylonema</taxon>
    </lineage>
</organism>
<keyword evidence="3" id="KW-1185">Reference proteome</keyword>
<evidence type="ECO:0000313" key="4">
    <source>
        <dbReference type="WBParaSite" id="GPUH_0002304601-mRNA-1"/>
    </source>
</evidence>
<dbReference type="SUPFAM" id="SSF82544">
    <property type="entry name" value="GckA/TtuD-like"/>
    <property type="match status" value="1"/>
</dbReference>
<dbReference type="Gene3D" id="3.40.1480.10">
    <property type="entry name" value="MOFRL domain"/>
    <property type="match status" value="1"/>
</dbReference>
<reference evidence="4" key="1">
    <citation type="submission" date="2016-06" db="UniProtKB">
        <authorList>
            <consortium name="WormBaseParasite"/>
        </authorList>
    </citation>
    <scope>IDENTIFICATION</scope>
</reference>
<dbReference type="PANTHER" id="PTHR12227">
    <property type="entry name" value="GLYCERATE KINASE"/>
    <property type="match status" value="1"/>
</dbReference>
<proteinExistence type="predicted"/>
<dbReference type="AlphaFoldDB" id="A0A183EPX7"/>
<name>A0A183EPX7_9BILA</name>
<reference evidence="2 3" key="2">
    <citation type="submission" date="2018-11" db="EMBL/GenBank/DDBJ databases">
        <authorList>
            <consortium name="Pathogen Informatics"/>
        </authorList>
    </citation>
    <scope>NUCLEOTIDE SEQUENCE [LARGE SCALE GENOMIC DNA]</scope>
</reference>
<dbReference type="WBParaSite" id="GPUH_0002304601-mRNA-1">
    <property type="protein sequence ID" value="GPUH_0002304601-mRNA-1"/>
    <property type="gene ID" value="GPUH_0002304601"/>
</dbReference>
<accession>A0A183EPX7</accession>
<dbReference type="Pfam" id="PF05161">
    <property type="entry name" value="MOFRL"/>
    <property type="match status" value="1"/>
</dbReference>
<evidence type="ECO:0000313" key="2">
    <source>
        <dbReference type="EMBL" id="VDN40868.1"/>
    </source>
</evidence>
<dbReference type="InterPro" id="IPR037035">
    <property type="entry name" value="GK-like_C_sf"/>
</dbReference>
<feature type="domain" description="MOFRL" evidence="1">
    <location>
        <begin position="1"/>
        <end position="75"/>
    </location>
</feature>